<organism evidence="5 6">
    <name type="scientific">Nyssa sinensis</name>
    <dbReference type="NCBI Taxonomy" id="561372"/>
    <lineage>
        <taxon>Eukaryota</taxon>
        <taxon>Viridiplantae</taxon>
        <taxon>Streptophyta</taxon>
        <taxon>Embryophyta</taxon>
        <taxon>Tracheophyta</taxon>
        <taxon>Spermatophyta</taxon>
        <taxon>Magnoliopsida</taxon>
        <taxon>eudicotyledons</taxon>
        <taxon>Gunneridae</taxon>
        <taxon>Pentapetalae</taxon>
        <taxon>asterids</taxon>
        <taxon>Cornales</taxon>
        <taxon>Nyssaceae</taxon>
        <taxon>Nyssa</taxon>
    </lineage>
</organism>
<dbReference type="Proteomes" id="UP000325577">
    <property type="component" value="Linkage Group LG3"/>
</dbReference>
<dbReference type="Pfam" id="PF07967">
    <property type="entry name" value="zf-C3HC"/>
    <property type="match status" value="1"/>
</dbReference>
<protein>
    <recommendedName>
        <fullName evidence="4">C3HC-type domain-containing protein</fullName>
    </recommendedName>
</protein>
<keyword evidence="6" id="KW-1185">Reference proteome</keyword>
<dbReference type="GO" id="GO:0008270">
    <property type="term" value="F:zinc ion binding"/>
    <property type="evidence" value="ECO:0007669"/>
    <property type="project" value="InterPro"/>
</dbReference>
<evidence type="ECO:0000313" key="5">
    <source>
        <dbReference type="EMBL" id="KAA8526666.1"/>
    </source>
</evidence>
<evidence type="ECO:0000256" key="2">
    <source>
        <dbReference type="ARBA" id="ARBA00023242"/>
    </source>
</evidence>
<dbReference type="AlphaFoldDB" id="A0A5J5AA32"/>
<feature type="compositionally biased region" description="Low complexity" evidence="3">
    <location>
        <begin position="27"/>
        <end position="37"/>
    </location>
</feature>
<dbReference type="OrthoDB" id="614844at2759"/>
<dbReference type="PANTHER" id="PTHR15835">
    <property type="entry name" value="NUCLEAR-INTERACTING PARTNER OF ALK"/>
    <property type="match status" value="1"/>
</dbReference>
<evidence type="ECO:0000259" key="4">
    <source>
        <dbReference type="Pfam" id="PF07967"/>
    </source>
</evidence>
<reference evidence="5 6" key="1">
    <citation type="submission" date="2019-09" db="EMBL/GenBank/DDBJ databases">
        <title>A chromosome-level genome assembly of the Chinese tupelo Nyssa sinensis.</title>
        <authorList>
            <person name="Yang X."/>
            <person name="Kang M."/>
            <person name="Yang Y."/>
            <person name="Xiong H."/>
            <person name="Wang M."/>
            <person name="Zhang Z."/>
            <person name="Wang Z."/>
            <person name="Wu H."/>
            <person name="Ma T."/>
            <person name="Liu J."/>
            <person name="Xi Z."/>
        </authorList>
    </citation>
    <scope>NUCLEOTIDE SEQUENCE [LARGE SCALE GENOMIC DNA]</scope>
    <source>
        <strain evidence="5">J267</strain>
        <tissue evidence="5">Leaf</tissue>
    </source>
</reference>
<sequence>MKEEVRSSFGDPLLPPKSSSPPPTPTPAASSAGASSPAVMTNVGSIDWLGHGKGSKADRGNGGIYLRRLSTFKPANWFGKPKAASSLACARRGWVNVDVDKIECESCSASLKFITPASWMPMEADKAGEDFAKQLDGGHKLTCPWRGNSCVESLVQFPPTPPSALIGGYKDRCDGLLQFFSLPVVAASAIEQMRVSREAEVDRFLVQSQVTAGESGFKAENTSGMESTREEAFCIYSRAQKLISLCGWEPRWLSNVQDCEEHSAQSARNGCSFGPTKDHIHLQDPGPSKKAFSASTKKDTAKNEVTGSRV</sequence>
<evidence type="ECO:0000256" key="1">
    <source>
        <dbReference type="ARBA" id="ARBA00004123"/>
    </source>
</evidence>
<feature type="region of interest" description="Disordered" evidence="3">
    <location>
        <begin position="267"/>
        <end position="310"/>
    </location>
</feature>
<name>A0A5J5AA32_9ASTE</name>
<feature type="region of interest" description="Disordered" evidence="3">
    <location>
        <begin position="1"/>
        <end position="37"/>
    </location>
</feature>
<accession>A0A5J5AA32</accession>
<proteinExistence type="predicted"/>
<dbReference type="GO" id="GO:0005634">
    <property type="term" value="C:nucleus"/>
    <property type="evidence" value="ECO:0007669"/>
    <property type="project" value="UniProtKB-SubCell"/>
</dbReference>
<feature type="domain" description="C3HC-type" evidence="4">
    <location>
        <begin position="65"/>
        <end position="182"/>
    </location>
</feature>
<keyword evidence="2" id="KW-0539">Nucleus</keyword>
<evidence type="ECO:0000256" key="3">
    <source>
        <dbReference type="SAM" id="MobiDB-lite"/>
    </source>
</evidence>
<feature type="compositionally biased region" description="Pro residues" evidence="3">
    <location>
        <begin position="13"/>
        <end position="26"/>
    </location>
</feature>
<gene>
    <name evidence="5" type="ORF">F0562_008131</name>
</gene>
<evidence type="ECO:0000313" key="6">
    <source>
        <dbReference type="Proteomes" id="UP000325577"/>
    </source>
</evidence>
<comment type="subcellular location">
    <subcellularLocation>
        <location evidence="1">Nucleus</location>
    </subcellularLocation>
</comment>
<dbReference type="PANTHER" id="PTHR15835:SF16">
    <property type="entry name" value="F20D23.9 PROTEIN"/>
    <property type="match status" value="1"/>
</dbReference>
<dbReference type="EMBL" id="CM018046">
    <property type="protein sequence ID" value="KAA8526666.1"/>
    <property type="molecule type" value="Genomic_DNA"/>
</dbReference>
<dbReference type="InterPro" id="IPR012935">
    <property type="entry name" value="NuBaID_N"/>
</dbReference>